<sequence>MCWNTSVHDNNYVREHDVHNNDCGCANYNFNVYNNFGCINHNNFGCANYNFNDYDFRCAHHNIDDDNYYFDD</sequence>
<evidence type="ECO:0000313" key="2">
    <source>
        <dbReference type="Proteomes" id="UP001172386"/>
    </source>
</evidence>
<comment type="caution">
    <text evidence="1">The sequence shown here is derived from an EMBL/GenBank/DDBJ whole genome shotgun (WGS) entry which is preliminary data.</text>
</comment>
<dbReference type="EMBL" id="JAPDRQ010000019">
    <property type="protein sequence ID" value="KAJ9661948.1"/>
    <property type="molecule type" value="Genomic_DNA"/>
</dbReference>
<gene>
    <name evidence="1" type="ORF">H2198_001700</name>
</gene>
<evidence type="ECO:0000313" key="1">
    <source>
        <dbReference type="EMBL" id="KAJ9661948.1"/>
    </source>
</evidence>
<protein>
    <submittedName>
        <fullName evidence="1">Uncharacterized protein</fullName>
    </submittedName>
</protein>
<proteinExistence type="predicted"/>
<keyword evidence="2" id="KW-1185">Reference proteome</keyword>
<accession>A0ACC3AGE5</accession>
<dbReference type="Proteomes" id="UP001172386">
    <property type="component" value="Unassembled WGS sequence"/>
</dbReference>
<reference evidence="1" key="1">
    <citation type="submission" date="2022-10" db="EMBL/GenBank/DDBJ databases">
        <title>Culturing micro-colonial fungi from biological soil crusts in the Mojave desert and describing Neophaeococcomyces mojavensis, and introducing the new genera and species Taxawa tesnikishii.</title>
        <authorList>
            <person name="Kurbessoian T."/>
            <person name="Stajich J.E."/>
        </authorList>
    </citation>
    <scope>NUCLEOTIDE SEQUENCE</scope>
    <source>
        <strain evidence="1">JES_112</strain>
    </source>
</reference>
<organism evidence="1 2">
    <name type="scientific">Neophaeococcomyces mojaviensis</name>
    <dbReference type="NCBI Taxonomy" id="3383035"/>
    <lineage>
        <taxon>Eukaryota</taxon>
        <taxon>Fungi</taxon>
        <taxon>Dikarya</taxon>
        <taxon>Ascomycota</taxon>
        <taxon>Pezizomycotina</taxon>
        <taxon>Eurotiomycetes</taxon>
        <taxon>Chaetothyriomycetidae</taxon>
        <taxon>Chaetothyriales</taxon>
        <taxon>Chaetothyriales incertae sedis</taxon>
        <taxon>Neophaeococcomyces</taxon>
    </lineage>
</organism>
<name>A0ACC3AGE5_9EURO</name>